<evidence type="ECO:0000313" key="2">
    <source>
        <dbReference type="Proteomes" id="UP001054945"/>
    </source>
</evidence>
<protein>
    <submittedName>
        <fullName evidence="1">Uncharacterized protein</fullName>
    </submittedName>
</protein>
<comment type="caution">
    <text evidence="1">The sequence shown here is derived from an EMBL/GenBank/DDBJ whole genome shotgun (WGS) entry which is preliminary data.</text>
</comment>
<gene>
    <name evidence="1" type="ORF">CEXT_356301</name>
</gene>
<sequence>MCVYNLHPPLIPRARVVPSVHYWDTLCECWAVRYYHRTSQKPIRILNGQKMRLLCGDTSIPPRLCMYDFMQAGFTPGVIIAPCRKLASQNLKWI</sequence>
<evidence type="ECO:0000313" key="1">
    <source>
        <dbReference type="EMBL" id="GIY05224.1"/>
    </source>
</evidence>
<name>A0AAV4Q776_CAEEX</name>
<dbReference type="AlphaFoldDB" id="A0AAV4Q776"/>
<organism evidence="1 2">
    <name type="scientific">Caerostris extrusa</name>
    <name type="common">Bark spider</name>
    <name type="synonym">Caerostris bankana</name>
    <dbReference type="NCBI Taxonomy" id="172846"/>
    <lineage>
        <taxon>Eukaryota</taxon>
        <taxon>Metazoa</taxon>
        <taxon>Ecdysozoa</taxon>
        <taxon>Arthropoda</taxon>
        <taxon>Chelicerata</taxon>
        <taxon>Arachnida</taxon>
        <taxon>Araneae</taxon>
        <taxon>Araneomorphae</taxon>
        <taxon>Entelegynae</taxon>
        <taxon>Araneoidea</taxon>
        <taxon>Araneidae</taxon>
        <taxon>Caerostris</taxon>
    </lineage>
</organism>
<reference evidence="1 2" key="1">
    <citation type="submission" date="2021-06" db="EMBL/GenBank/DDBJ databases">
        <title>Caerostris extrusa draft genome.</title>
        <authorList>
            <person name="Kono N."/>
            <person name="Arakawa K."/>
        </authorList>
    </citation>
    <scope>NUCLEOTIDE SEQUENCE [LARGE SCALE GENOMIC DNA]</scope>
</reference>
<dbReference type="EMBL" id="BPLR01005818">
    <property type="protein sequence ID" value="GIY05224.1"/>
    <property type="molecule type" value="Genomic_DNA"/>
</dbReference>
<dbReference type="Proteomes" id="UP001054945">
    <property type="component" value="Unassembled WGS sequence"/>
</dbReference>
<accession>A0AAV4Q776</accession>
<proteinExistence type="predicted"/>
<keyword evidence="2" id="KW-1185">Reference proteome</keyword>